<dbReference type="Gene3D" id="3.40.1410.10">
    <property type="entry name" value="Chorismate lyase-like"/>
    <property type="match status" value="1"/>
</dbReference>
<dbReference type="InterPro" id="IPR028978">
    <property type="entry name" value="Chorismate_lyase_/UTRA_dom_sf"/>
</dbReference>
<dbReference type="Gene3D" id="1.10.10.10">
    <property type="entry name" value="Winged helix-like DNA-binding domain superfamily/Winged helix DNA-binding domain"/>
    <property type="match status" value="1"/>
</dbReference>
<dbReference type="InterPro" id="IPR011663">
    <property type="entry name" value="UTRA"/>
</dbReference>
<keyword evidence="1" id="KW-0805">Transcription regulation</keyword>
<evidence type="ECO:0000256" key="2">
    <source>
        <dbReference type="ARBA" id="ARBA00023125"/>
    </source>
</evidence>
<dbReference type="Pfam" id="PF07702">
    <property type="entry name" value="UTRA"/>
    <property type="match status" value="1"/>
</dbReference>
<name>A0ABX8BLH6_9ACTN</name>
<evidence type="ECO:0000256" key="1">
    <source>
        <dbReference type="ARBA" id="ARBA00023015"/>
    </source>
</evidence>
<evidence type="ECO:0000313" key="7">
    <source>
        <dbReference type="Proteomes" id="UP000676079"/>
    </source>
</evidence>
<evidence type="ECO:0000256" key="3">
    <source>
        <dbReference type="ARBA" id="ARBA00023163"/>
    </source>
</evidence>
<dbReference type="Proteomes" id="UP000676079">
    <property type="component" value="Chromosome"/>
</dbReference>
<sequence length="264" mass="29143">MAAGEAHERIAEDLRRRIRAGETEPGEPLPGEAELADGYGEALPAVRRALGLLRAEGLVEGGDGRGDVVRRPRRAVRRSNDRHQWEKDRARTGLGERLSTGATERDTGLEVDDLVFSAAYHRVEADAELSSALGVPAGTALLERLYRTRHRDEPVPFNLVRSYLVVDLIEGNPDLLDETREPWPGGTQSQLHTVGIELDRIEERVTARLPTGEEAERLGLGAGTAVMVLHRTSVDTRGRAVEWSEVILPGDRTEAVFTTPLERW</sequence>
<feature type="region of interest" description="Disordered" evidence="4">
    <location>
        <begin position="74"/>
        <end position="96"/>
    </location>
</feature>
<gene>
    <name evidence="6" type="ORF">KGD84_29410</name>
</gene>
<evidence type="ECO:0000256" key="4">
    <source>
        <dbReference type="SAM" id="MobiDB-lite"/>
    </source>
</evidence>
<reference evidence="6 7" key="1">
    <citation type="submission" date="2021-05" db="EMBL/GenBank/DDBJ databases">
        <title>Direct Submission.</title>
        <authorList>
            <person name="Li K."/>
            <person name="Gao J."/>
        </authorList>
    </citation>
    <scope>NUCLEOTIDE SEQUENCE [LARGE SCALE GENOMIC DNA]</scope>
    <source>
        <strain evidence="6 7">Mg02</strain>
    </source>
</reference>
<keyword evidence="7" id="KW-1185">Reference proteome</keyword>
<feature type="compositionally biased region" description="Basic and acidic residues" evidence="4">
    <location>
        <begin position="1"/>
        <end position="22"/>
    </location>
</feature>
<evidence type="ECO:0000313" key="6">
    <source>
        <dbReference type="EMBL" id="QUX22398.1"/>
    </source>
</evidence>
<dbReference type="PANTHER" id="PTHR44846:SF17">
    <property type="entry name" value="GNTR-FAMILY TRANSCRIPTIONAL REGULATOR"/>
    <property type="match status" value="1"/>
</dbReference>
<dbReference type="InterPro" id="IPR036390">
    <property type="entry name" value="WH_DNA-bd_sf"/>
</dbReference>
<dbReference type="PANTHER" id="PTHR44846">
    <property type="entry name" value="MANNOSYL-D-GLYCERATE TRANSPORT/METABOLISM SYSTEM REPRESSOR MNGR-RELATED"/>
    <property type="match status" value="1"/>
</dbReference>
<accession>A0ABX8BLH6</accession>
<dbReference type="SMART" id="SM00866">
    <property type="entry name" value="UTRA"/>
    <property type="match status" value="1"/>
</dbReference>
<proteinExistence type="predicted"/>
<dbReference type="PROSITE" id="PS50949">
    <property type="entry name" value="HTH_GNTR"/>
    <property type="match status" value="1"/>
</dbReference>
<protein>
    <submittedName>
        <fullName evidence="6">GntR family transcriptional regulator</fullName>
    </submittedName>
</protein>
<feature type="domain" description="HTH gntR-type" evidence="5">
    <location>
        <begin position="4"/>
        <end position="72"/>
    </location>
</feature>
<dbReference type="CDD" id="cd07377">
    <property type="entry name" value="WHTH_GntR"/>
    <property type="match status" value="1"/>
</dbReference>
<feature type="compositionally biased region" description="Basic and acidic residues" evidence="4">
    <location>
        <begin position="78"/>
        <end position="91"/>
    </location>
</feature>
<dbReference type="SUPFAM" id="SSF46785">
    <property type="entry name" value="Winged helix' DNA-binding domain"/>
    <property type="match status" value="1"/>
</dbReference>
<dbReference type="InterPro" id="IPR050679">
    <property type="entry name" value="Bact_HTH_transcr_reg"/>
</dbReference>
<dbReference type="InterPro" id="IPR036388">
    <property type="entry name" value="WH-like_DNA-bd_sf"/>
</dbReference>
<dbReference type="SMART" id="SM00345">
    <property type="entry name" value="HTH_GNTR"/>
    <property type="match status" value="1"/>
</dbReference>
<keyword evidence="3" id="KW-0804">Transcription</keyword>
<dbReference type="SUPFAM" id="SSF64288">
    <property type="entry name" value="Chorismate lyase-like"/>
    <property type="match status" value="1"/>
</dbReference>
<keyword evidence="2" id="KW-0238">DNA-binding</keyword>
<dbReference type="EMBL" id="CP074133">
    <property type="protein sequence ID" value="QUX22398.1"/>
    <property type="molecule type" value="Genomic_DNA"/>
</dbReference>
<feature type="region of interest" description="Disordered" evidence="4">
    <location>
        <begin position="1"/>
        <end position="36"/>
    </location>
</feature>
<dbReference type="RefSeq" id="WP_220563615.1">
    <property type="nucleotide sequence ID" value="NZ_CP074133.1"/>
</dbReference>
<dbReference type="Pfam" id="PF00392">
    <property type="entry name" value="GntR"/>
    <property type="match status" value="1"/>
</dbReference>
<organism evidence="6 7">
    <name type="scientific">Nocardiopsis changdeensis</name>
    <dbReference type="NCBI Taxonomy" id="2831969"/>
    <lineage>
        <taxon>Bacteria</taxon>
        <taxon>Bacillati</taxon>
        <taxon>Actinomycetota</taxon>
        <taxon>Actinomycetes</taxon>
        <taxon>Streptosporangiales</taxon>
        <taxon>Nocardiopsidaceae</taxon>
        <taxon>Nocardiopsis</taxon>
    </lineage>
</organism>
<evidence type="ECO:0000259" key="5">
    <source>
        <dbReference type="PROSITE" id="PS50949"/>
    </source>
</evidence>
<dbReference type="InterPro" id="IPR000524">
    <property type="entry name" value="Tscrpt_reg_HTH_GntR"/>
</dbReference>